<dbReference type="InterPro" id="IPR002299">
    <property type="entry name" value="Porin_Neis"/>
</dbReference>
<dbReference type="PANTHER" id="PTHR34501:SF9">
    <property type="entry name" value="MAJOR OUTER MEMBRANE PROTEIN P.IA"/>
    <property type="match status" value="1"/>
</dbReference>
<evidence type="ECO:0000256" key="7">
    <source>
        <dbReference type="ARBA" id="ARBA00023065"/>
    </source>
</evidence>
<sequence>MGTKTRSLLVAGGSALAMSGVHAQSSVQLYGLMDLSAVTYQTNANANGKHVISMGIDGEPWFSGSRFGMKGAEDLGGGLRAIFRLEAEYRVSDGAMEDPGQIFDRDAWVGFESDTFGKVTAGFQNTVARDAAAIYGDPYGSAALTTEEGGWTNANNFKQLIFYAGSATGTRYENGVVWKKLFDSGVFAAAGYAFGNHTSFGTDATYTGALGYNGGPFSVSAFYNHVNNNGFTNQAYSIGGNYRFNIVRLNAGYFHYSGDQGALGQRHDNAWTVSVKLAPKGPFDYAIGYQQMHASNAAFDDSGGTANANLGFNPDTGTASGYKETLYASMFYHLSKRTELYVAGDYMKLHDGYVVATTHGARNQLELTTGIRTRF</sequence>
<feature type="chain" id="PRO_5007551241" evidence="11">
    <location>
        <begin position="24"/>
        <end position="375"/>
    </location>
</feature>
<gene>
    <name evidence="13" type="ORF">CI15_22330</name>
</gene>
<dbReference type="GO" id="GO:0006811">
    <property type="term" value="P:monoatomic ion transport"/>
    <property type="evidence" value="ECO:0007669"/>
    <property type="project" value="UniProtKB-KW"/>
</dbReference>
<feature type="domain" description="Porin" evidence="12">
    <location>
        <begin position="16"/>
        <end position="348"/>
    </location>
</feature>
<dbReference type="Pfam" id="PF13609">
    <property type="entry name" value="Porin_4"/>
    <property type="match status" value="1"/>
</dbReference>
<dbReference type="Gene3D" id="2.40.160.10">
    <property type="entry name" value="Porin"/>
    <property type="match status" value="1"/>
</dbReference>
<feature type="signal peptide" evidence="11">
    <location>
        <begin position="1"/>
        <end position="23"/>
    </location>
</feature>
<comment type="subunit">
    <text evidence="2">Homotrimer.</text>
</comment>
<keyword evidence="7" id="KW-0406">Ion transport</keyword>
<evidence type="ECO:0000256" key="1">
    <source>
        <dbReference type="ARBA" id="ARBA00004571"/>
    </source>
</evidence>
<evidence type="ECO:0000256" key="4">
    <source>
        <dbReference type="ARBA" id="ARBA00022452"/>
    </source>
</evidence>
<evidence type="ECO:0000256" key="9">
    <source>
        <dbReference type="ARBA" id="ARBA00023136"/>
    </source>
</evidence>
<dbReference type="GO" id="GO:0015288">
    <property type="term" value="F:porin activity"/>
    <property type="evidence" value="ECO:0007669"/>
    <property type="project" value="UniProtKB-KW"/>
</dbReference>
<dbReference type="PRINTS" id="PR00184">
    <property type="entry name" value="NEISSPPORIN"/>
</dbReference>
<dbReference type="CDD" id="cd00342">
    <property type="entry name" value="gram_neg_porins"/>
    <property type="match status" value="1"/>
</dbReference>
<keyword evidence="10" id="KW-0998">Cell outer membrane</keyword>
<evidence type="ECO:0000259" key="12">
    <source>
        <dbReference type="Pfam" id="PF13609"/>
    </source>
</evidence>
<keyword evidence="5" id="KW-0812">Transmembrane</keyword>
<dbReference type="InterPro" id="IPR050298">
    <property type="entry name" value="Gram-neg_bact_OMP"/>
</dbReference>
<dbReference type="SUPFAM" id="SSF56935">
    <property type="entry name" value="Porins"/>
    <property type="match status" value="1"/>
</dbReference>
<dbReference type="GO" id="GO:0009279">
    <property type="term" value="C:cell outer membrane"/>
    <property type="evidence" value="ECO:0007669"/>
    <property type="project" value="UniProtKB-SubCell"/>
</dbReference>
<accession>A0A149PJL3</accession>
<reference evidence="13 14" key="1">
    <citation type="journal article" date="2015" name="Int. J. Syst. Evol. Microbiol.">
        <title>Burkholderia monticola sp. nov., isolated from mountain soil.</title>
        <authorList>
            <person name="Baek I."/>
            <person name="Seo B."/>
            <person name="Lee I."/>
            <person name="Yi H."/>
            <person name="Chun J."/>
        </authorList>
    </citation>
    <scope>NUCLEOTIDE SEQUENCE [LARGE SCALE GENOMIC DNA]</scope>
    <source>
        <strain evidence="13 14">JC2948</strain>
    </source>
</reference>
<protein>
    <submittedName>
        <fullName evidence="13">Porin</fullName>
    </submittedName>
</protein>
<keyword evidence="14" id="KW-1185">Reference proteome</keyword>
<evidence type="ECO:0000256" key="6">
    <source>
        <dbReference type="ARBA" id="ARBA00022729"/>
    </source>
</evidence>
<name>A0A149PJL3_9BURK</name>
<evidence type="ECO:0000256" key="8">
    <source>
        <dbReference type="ARBA" id="ARBA00023114"/>
    </source>
</evidence>
<keyword evidence="9" id="KW-0472">Membrane</keyword>
<dbReference type="AlphaFoldDB" id="A0A149PJL3"/>
<evidence type="ECO:0000313" key="13">
    <source>
        <dbReference type="EMBL" id="KXU85202.1"/>
    </source>
</evidence>
<dbReference type="OrthoDB" id="8982743at2"/>
<dbReference type="Proteomes" id="UP000075613">
    <property type="component" value="Unassembled WGS sequence"/>
</dbReference>
<evidence type="ECO:0000313" key="14">
    <source>
        <dbReference type="Proteomes" id="UP000075613"/>
    </source>
</evidence>
<dbReference type="GO" id="GO:0046930">
    <property type="term" value="C:pore complex"/>
    <property type="evidence" value="ECO:0007669"/>
    <property type="project" value="UniProtKB-KW"/>
</dbReference>
<dbReference type="STRING" id="1399968.CI15_22330"/>
<comment type="subcellular location">
    <subcellularLocation>
        <location evidence="1">Cell outer membrane</location>
        <topology evidence="1">Multi-pass membrane protein</topology>
    </subcellularLocation>
</comment>
<dbReference type="EMBL" id="LRBG01000035">
    <property type="protein sequence ID" value="KXU85202.1"/>
    <property type="molecule type" value="Genomic_DNA"/>
</dbReference>
<dbReference type="PANTHER" id="PTHR34501">
    <property type="entry name" value="PROTEIN YDDL-RELATED"/>
    <property type="match status" value="1"/>
</dbReference>
<keyword evidence="4" id="KW-1134">Transmembrane beta strand</keyword>
<organism evidence="13 14">
    <name type="scientific">Paraburkholderia monticola</name>
    <dbReference type="NCBI Taxonomy" id="1399968"/>
    <lineage>
        <taxon>Bacteria</taxon>
        <taxon>Pseudomonadati</taxon>
        <taxon>Pseudomonadota</taxon>
        <taxon>Betaproteobacteria</taxon>
        <taxon>Burkholderiales</taxon>
        <taxon>Burkholderiaceae</taxon>
        <taxon>Paraburkholderia</taxon>
    </lineage>
</organism>
<dbReference type="InterPro" id="IPR033900">
    <property type="entry name" value="Gram_neg_porin_domain"/>
</dbReference>
<proteinExistence type="predicted"/>
<dbReference type="InterPro" id="IPR023614">
    <property type="entry name" value="Porin_dom_sf"/>
</dbReference>
<keyword evidence="8" id="KW-0626">Porin</keyword>
<keyword evidence="6 11" id="KW-0732">Signal</keyword>
<dbReference type="RefSeq" id="WP_062131157.1">
    <property type="nucleotide sequence ID" value="NZ_LRBG01000035.1"/>
</dbReference>
<evidence type="ECO:0000256" key="10">
    <source>
        <dbReference type="ARBA" id="ARBA00023237"/>
    </source>
</evidence>
<evidence type="ECO:0000256" key="3">
    <source>
        <dbReference type="ARBA" id="ARBA00022448"/>
    </source>
</evidence>
<comment type="caution">
    <text evidence="13">The sequence shown here is derived from an EMBL/GenBank/DDBJ whole genome shotgun (WGS) entry which is preliminary data.</text>
</comment>
<evidence type="ECO:0000256" key="11">
    <source>
        <dbReference type="SAM" id="SignalP"/>
    </source>
</evidence>
<evidence type="ECO:0000256" key="2">
    <source>
        <dbReference type="ARBA" id="ARBA00011233"/>
    </source>
</evidence>
<evidence type="ECO:0000256" key="5">
    <source>
        <dbReference type="ARBA" id="ARBA00022692"/>
    </source>
</evidence>
<keyword evidence="3" id="KW-0813">Transport</keyword>